<feature type="domain" description="AB hydrolase-1" evidence="3">
    <location>
        <begin position="98"/>
        <end position="187"/>
    </location>
</feature>
<proteinExistence type="inferred from homology"/>
<evidence type="ECO:0000256" key="1">
    <source>
        <dbReference type="ARBA" id="ARBA00008645"/>
    </source>
</evidence>
<dbReference type="InterPro" id="IPR000073">
    <property type="entry name" value="AB_hydrolase_1"/>
</dbReference>
<evidence type="ECO:0000259" key="3">
    <source>
        <dbReference type="Pfam" id="PF00561"/>
    </source>
</evidence>
<dbReference type="GO" id="GO:0016787">
    <property type="term" value="F:hydrolase activity"/>
    <property type="evidence" value="ECO:0007669"/>
    <property type="project" value="UniProtKB-KW"/>
</dbReference>
<dbReference type="GO" id="GO:0016020">
    <property type="term" value="C:membrane"/>
    <property type="evidence" value="ECO:0007669"/>
    <property type="project" value="TreeGrafter"/>
</dbReference>
<comment type="caution">
    <text evidence="4">The sequence shown here is derived from an EMBL/GenBank/DDBJ whole genome shotgun (WGS) entry which is preliminary data.</text>
</comment>
<dbReference type="InterPro" id="IPR050266">
    <property type="entry name" value="AB_hydrolase_sf"/>
</dbReference>
<dbReference type="Proteomes" id="UP001497623">
    <property type="component" value="Unassembled WGS sequence"/>
</dbReference>
<dbReference type="AlphaFoldDB" id="A0AAV2PPH1"/>
<dbReference type="InterPro" id="IPR029058">
    <property type="entry name" value="AB_hydrolase_fold"/>
</dbReference>
<evidence type="ECO:0000313" key="5">
    <source>
        <dbReference type="Proteomes" id="UP001497623"/>
    </source>
</evidence>
<dbReference type="EMBL" id="CAXKWB010000411">
    <property type="protein sequence ID" value="CAL4060770.1"/>
    <property type="molecule type" value="Genomic_DNA"/>
</dbReference>
<dbReference type="PANTHER" id="PTHR43798">
    <property type="entry name" value="MONOACYLGLYCEROL LIPASE"/>
    <property type="match status" value="1"/>
</dbReference>
<evidence type="ECO:0000256" key="2">
    <source>
        <dbReference type="ARBA" id="ARBA00022801"/>
    </source>
</evidence>
<sequence length="336" mass="38818">MHLSLLKWENVRKLRLTYFYALLLAFLKQNSYEGLMTHASTDRNEIPLRMLFCGLTDRWQQVNDVLIIASSHRSDETYPLNNFNRVIPFDMNIALDTMLGHGNSSRLPPGAFLHYQDAMMIVHRVVKHMGWEKIVYMGHSLGCLVGYSYCSTFNDFVTQFIAIDALKPLVFKPEDAVQINRKNIEKFLSFEKMGTPHAYTYDEAIDKFLSGFIYKHHLSRESVKVLLRRGLVKSEEDDTKFHFSRDPRGKIGHIDLGTSNRNLIKYAENMRCEVLKIQAKNSVVYEPPELSSAAFENLKKHCPKVELVEVEGTHYVHLNTPENIVHIINDFIHGTI</sequence>
<accession>A0AAV2PPH1</accession>
<keyword evidence="5" id="KW-1185">Reference proteome</keyword>
<keyword evidence="2" id="KW-0378">Hydrolase</keyword>
<feature type="non-terminal residue" evidence="4">
    <location>
        <position position="336"/>
    </location>
</feature>
<evidence type="ECO:0000313" key="4">
    <source>
        <dbReference type="EMBL" id="CAL4060770.1"/>
    </source>
</evidence>
<dbReference type="Pfam" id="PF00561">
    <property type="entry name" value="Abhydrolase_1"/>
    <property type="match status" value="1"/>
</dbReference>
<organism evidence="4 5">
    <name type="scientific">Meganyctiphanes norvegica</name>
    <name type="common">Northern krill</name>
    <name type="synonym">Thysanopoda norvegica</name>
    <dbReference type="NCBI Taxonomy" id="48144"/>
    <lineage>
        <taxon>Eukaryota</taxon>
        <taxon>Metazoa</taxon>
        <taxon>Ecdysozoa</taxon>
        <taxon>Arthropoda</taxon>
        <taxon>Crustacea</taxon>
        <taxon>Multicrustacea</taxon>
        <taxon>Malacostraca</taxon>
        <taxon>Eumalacostraca</taxon>
        <taxon>Eucarida</taxon>
        <taxon>Euphausiacea</taxon>
        <taxon>Euphausiidae</taxon>
        <taxon>Meganyctiphanes</taxon>
    </lineage>
</organism>
<gene>
    <name evidence="4" type="ORF">MNOR_LOCUS1545</name>
</gene>
<dbReference type="PANTHER" id="PTHR43798:SF14">
    <property type="entry name" value="SERINE HYDROLASE-LIKE PROTEIN DDB_G0286239"/>
    <property type="match status" value="1"/>
</dbReference>
<protein>
    <recommendedName>
        <fullName evidence="3">AB hydrolase-1 domain-containing protein</fullName>
    </recommendedName>
</protein>
<name>A0AAV2PPH1_MEGNR</name>
<dbReference type="SUPFAM" id="SSF53474">
    <property type="entry name" value="alpha/beta-Hydrolases"/>
    <property type="match status" value="1"/>
</dbReference>
<reference evidence="4 5" key="1">
    <citation type="submission" date="2024-05" db="EMBL/GenBank/DDBJ databases">
        <authorList>
            <person name="Wallberg A."/>
        </authorList>
    </citation>
    <scope>NUCLEOTIDE SEQUENCE [LARGE SCALE GENOMIC DNA]</scope>
</reference>
<dbReference type="Gene3D" id="3.40.50.1820">
    <property type="entry name" value="alpha/beta hydrolase"/>
    <property type="match status" value="1"/>
</dbReference>
<comment type="similarity">
    <text evidence="1">Belongs to the AB hydrolase superfamily.</text>
</comment>